<dbReference type="Gene3D" id="2.40.50.100">
    <property type="match status" value="1"/>
</dbReference>
<feature type="domain" description="AprE-like beta-barrel" evidence="12">
    <location>
        <begin position="337"/>
        <end position="426"/>
    </location>
</feature>
<comment type="subcellular location">
    <subcellularLocation>
        <location evidence="1 9">Cell inner membrane</location>
        <topology evidence="1 9">Single-pass membrane protein</topology>
    </subcellularLocation>
</comment>
<feature type="coiled-coil region" evidence="10">
    <location>
        <begin position="180"/>
        <end position="214"/>
    </location>
</feature>
<evidence type="ECO:0000259" key="12">
    <source>
        <dbReference type="Pfam" id="PF26002"/>
    </source>
</evidence>
<keyword evidence="14" id="KW-1185">Reference proteome</keyword>
<dbReference type="Pfam" id="PF26002">
    <property type="entry name" value="Beta-barrel_AprE"/>
    <property type="match status" value="1"/>
</dbReference>
<dbReference type="InterPro" id="IPR010129">
    <property type="entry name" value="T1SS_HlyD"/>
</dbReference>
<proteinExistence type="inferred from homology"/>
<organism evidence="13 14">
    <name type="scientific">Noviherbaspirillum denitrificans</name>
    <dbReference type="NCBI Taxonomy" id="1968433"/>
    <lineage>
        <taxon>Bacteria</taxon>
        <taxon>Pseudomonadati</taxon>
        <taxon>Pseudomonadota</taxon>
        <taxon>Betaproteobacteria</taxon>
        <taxon>Burkholderiales</taxon>
        <taxon>Oxalobacteraceae</taxon>
        <taxon>Noviherbaspirillum</taxon>
    </lineage>
</organism>
<dbReference type="InterPro" id="IPR050739">
    <property type="entry name" value="MFP"/>
</dbReference>
<keyword evidence="5 9" id="KW-0997">Cell inner membrane</keyword>
<feature type="transmembrane region" description="Helical" evidence="9">
    <location>
        <begin position="32"/>
        <end position="50"/>
    </location>
</feature>
<dbReference type="PANTHER" id="PTHR30386">
    <property type="entry name" value="MEMBRANE FUSION SUBUNIT OF EMRAB-TOLC MULTIDRUG EFFLUX PUMP"/>
    <property type="match status" value="1"/>
</dbReference>
<dbReference type="RefSeq" id="WP_088705918.1">
    <property type="nucleotide sequence ID" value="NZ_LSTO01000001.1"/>
</dbReference>
<comment type="caution">
    <text evidence="13">The sequence shown here is derived from an EMBL/GenBank/DDBJ whole genome shotgun (WGS) entry which is preliminary data.</text>
</comment>
<evidence type="ECO:0000256" key="1">
    <source>
        <dbReference type="ARBA" id="ARBA00004377"/>
    </source>
</evidence>
<dbReference type="InterPro" id="IPR006144">
    <property type="entry name" value="Secretion_HlyD_CS"/>
</dbReference>
<evidence type="ECO:0000313" key="14">
    <source>
        <dbReference type="Proteomes" id="UP000197535"/>
    </source>
</evidence>
<evidence type="ECO:0000256" key="5">
    <source>
        <dbReference type="ARBA" id="ARBA00022519"/>
    </source>
</evidence>
<evidence type="ECO:0000256" key="10">
    <source>
        <dbReference type="SAM" id="Coils"/>
    </source>
</evidence>
<feature type="coiled-coil region" evidence="10">
    <location>
        <begin position="268"/>
        <end position="295"/>
    </location>
</feature>
<evidence type="ECO:0000259" key="11">
    <source>
        <dbReference type="Pfam" id="PF25994"/>
    </source>
</evidence>
<dbReference type="GO" id="GO:0005886">
    <property type="term" value="C:plasma membrane"/>
    <property type="evidence" value="ECO:0007669"/>
    <property type="project" value="UniProtKB-SubCell"/>
</dbReference>
<dbReference type="PANTHER" id="PTHR30386:SF17">
    <property type="entry name" value="ALKALINE PROTEASE SECRETION PROTEIN APRE"/>
    <property type="match status" value="1"/>
</dbReference>
<keyword evidence="10" id="KW-0175">Coiled coil</keyword>
<dbReference type="InterPro" id="IPR058781">
    <property type="entry name" value="HH_AprE-like"/>
</dbReference>
<evidence type="ECO:0000256" key="2">
    <source>
        <dbReference type="ARBA" id="ARBA00009477"/>
    </source>
</evidence>
<dbReference type="SUPFAM" id="SSF111369">
    <property type="entry name" value="HlyD-like secretion proteins"/>
    <property type="match status" value="1"/>
</dbReference>
<keyword evidence="8 9" id="KW-0472">Membrane</keyword>
<feature type="domain" description="AprE-like long alpha-helical hairpin" evidence="11">
    <location>
        <begin position="105"/>
        <end position="292"/>
    </location>
</feature>
<dbReference type="Gene3D" id="2.40.30.170">
    <property type="match status" value="1"/>
</dbReference>
<evidence type="ECO:0000256" key="7">
    <source>
        <dbReference type="ARBA" id="ARBA00022989"/>
    </source>
</evidence>
<dbReference type="OrthoDB" id="9775513at2"/>
<gene>
    <name evidence="13" type="ORF">AYR66_05330</name>
</gene>
<dbReference type="Pfam" id="PF25994">
    <property type="entry name" value="HH_AprE"/>
    <property type="match status" value="1"/>
</dbReference>
<dbReference type="InterPro" id="IPR058982">
    <property type="entry name" value="Beta-barrel_AprE"/>
</dbReference>
<evidence type="ECO:0000256" key="8">
    <source>
        <dbReference type="ARBA" id="ARBA00023136"/>
    </source>
</evidence>
<evidence type="ECO:0000256" key="6">
    <source>
        <dbReference type="ARBA" id="ARBA00022692"/>
    </source>
</evidence>
<keyword evidence="7 9" id="KW-1133">Transmembrane helix</keyword>
<dbReference type="AlphaFoldDB" id="A0A254T8T8"/>
<evidence type="ECO:0000256" key="3">
    <source>
        <dbReference type="ARBA" id="ARBA00022448"/>
    </source>
</evidence>
<keyword evidence="6 9" id="KW-0812">Transmembrane</keyword>
<evidence type="ECO:0000313" key="13">
    <source>
        <dbReference type="EMBL" id="OWW18995.1"/>
    </source>
</evidence>
<dbReference type="PRINTS" id="PR01490">
    <property type="entry name" value="RTXTOXIND"/>
</dbReference>
<dbReference type="NCBIfam" id="TIGR01843">
    <property type="entry name" value="type_I_hlyD"/>
    <property type="match status" value="1"/>
</dbReference>
<evidence type="ECO:0000256" key="4">
    <source>
        <dbReference type="ARBA" id="ARBA00022475"/>
    </source>
</evidence>
<keyword evidence="3 9" id="KW-0813">Transport</keyword>
<name>A0A254T8T8_9BURK</name>
<dbReference type="GO" id="GO:0009306">
    <property type="term" value="P:protein secretion"/>
    <property type="evidence" value="ECO:0007669"/>
    <property type="project" value="InterPro"/>
</dbReference>
<evidence type="ECO:0000256" key="9">
    <source>
        <dbReference type="RuleBase" id="RU365093"/>
    </source>
</evidence>
<dbReference type="Proteomes" id="UP000197535">
    <property type="component" value="Unassembled WGS sequence"/>
</dbReference>
<sequence>MKLLNNKDATEVVTHDVTPLEVDTDSSRYSRLGWLIVLLGVGGFLLWASFAPLDKGVPASGTVTVSSNRKVIQHQTGGTIEDILVKEGDTVKAGQPLVRMNEIQAKANAEAARVQYYTARAIEARLIAERDGKKGIIFPDELVNAKGDLRVTNSIALQTQLFISRQSSLQSELGALDESIAGLKAQVSGLQATLESQKQQQQILKEQLEGLRDLAKDGYIARNRLLDLERTYAQVNGGISENIGNISRSQRQIAELGLRRMQRQQDYQKEVRTQLSDVQREAEALANRLSSLDYELTNVVVRAPVDGTVVAMNVFTKGGVIPGGFRMMDLVPADDPLVVEAQLPTHLVDKVHKDLPVELLFAAFNQNKTPHIPGVITQVSADKLSDERTGMPYYKLKAQVTPEGKKLLKDLQIRPGMPVEVFIKTGERTMMSYLLKPIFDRAHSSLSEE</sequence>
<accession>A0A254T8T8</accession>
<dbReference type="EMBL" id="LSTO01000001">
    <property type="protein sequence ID" value="OWW18995.1"/>
    <property type="molecule type" value="Genomic_DNA"/>
</dbReference>
<reference evidence="13 14" key="1">
    <citation type="submission" date="2016-02" db="EMBL/GenBank/DDBJ databases">
        <authorList>
            <person name="Wen L."/>
            <person name="He K."/>
            <person name="Yang H."/>
        </authorList>
    </citation>
    <scope>NUCLEOTIDE SEQUENCE [LARGE SCALE GENOMIC DNA]</scope>
    <source>
        <strain evidence="13 14">TSA40</strain>
    </source>
</reference>
<keyword evidence="4 9" id="KW-1003">Cell membrane</keyword>
<protein>
    <recommendedName>
        <fullName evidence="9">Membrane fusion protein (MFP) family protein</fullName>
    </recommendedName>
</protein>
<dbReference type="PROSITE" id="PS00543">
    <property type="entry name" value="HLYD_FAMILY"/>
    <property type="match status" value="1"/>
</dbReference>
<comment type="similarity">
    <text evidence="2 9">Belongs to the membrane fusion protein (MFP) (TC 8.A.1) family.</text>
</comment>